<dbReference type="PROSITE" id="PS00801">
    <property type="entry name" value="TRANSKETOLASE_1"/>
    <property type="match status" value="1"/>
</dbReference>
<evidence type="ECO:0000256" key="6">
    <source>
        <dbReference type="ARBA" id="ARBA00011738"/>
    </source>
</evidence>
<dbReference type="EMBL" id="DVMU01000007">
    <property type="protein sequence ID" value="HIU32978.1"/>
    <property type="molecule type" value="Genomic_DNA"/>
</dbReference>
<comment type="cofactor">
    <cofactor evidence="18">
        <name>Mg(2+)</name>
        <dbReference type="ChEBI" id="CHEBI:18420"/>
    </cofactor>
    <text evidence="18">Binds 1 Mg(2+) ion per subunit. Can also utilize other divalent metal cations, such as Ca(2+), Mn(2+) and Co(2+).</text>
</comment>
<keyword evidence="8 20" id="KW-0808">Transferase</keyword>
<keyword evidence="11 18" id="KW-0460">Magnesium</keyword>
<dbReference type="CDD" id="cd07033">
    <property type="entry name" value="TPP_PYR_DXS_TK_like"/>
    <property type="match status" value="1"/>
</dbReference>
<evidence type="ECO:0000256" key="14">
    <source>
        <dbReference type="NCBIfam" id="TIGR00232"/>
    </source>
</evidence>
<evidence type="ECO:0000256" key="11">
    <source>
        <dbReference type="ARBA" id="ARBA00022842"/>
    </source>
</evidence>
<feature type="binding site" evidence="18">
    <location>
        <position position="155"/>
    </location>
    <ligand>
        <name>Mg(2+)</name>
        <dbReference type="ChEBI" id="CHEBI:18420"/>
    </ligand>
</feature>
<evidence type="ECO:0000256" key="12">
    <source>
        <dbReference type="ARBA" id="ARBA00023052"/>
    </source>
</evidence>
<evidence type="ECO:0000256" key="9">
    <source>
        <dbReference type="ARBA" id="ARBA00022723"/>
    </source>
</evidence>
<dbReference type="Gene3D" id="3.40.50.920">
    <property type="match status" value="1"/>
</dbReference>
<dbReference type="GO" id="GO:0046872">
    <property type="term" value="F:metal ion binding"/>
    <property type="evidence" value="ECO:0007669"/>
    <property type="project" value="UniProtKB-KW"/>
</dbReference>
<comment type="catalytic activity">
    <reaction evidence="13 20">
        <text>D-sedoheptulose 7-phosphate + D-glyceraldehyde 3-phosphate = aldehydo-D-ribose 5-phosphate + D-xylulose 5-phosphate</text>
        <dbReference type="Rhea" id="RHEA:10508"/>
        <dbReference type="ChEBI" id="CHEBI:57483"/>
        <dbReference type="ChEBI" id="CHEBI:57737"/>
        <dbReference type="ChEBI" id="CHEBI:58273"/>
        <dbReference type="ChEBI" id="CHEBI:59776"/>
        <dbReference type="EC" id="2.2.1.1"/>
    </reaction>
</comment>
<dbReference type="PANTHER" id="PTHR43522">
    <property type="entry name" value="TRANSKETOLASE"/>
    <property type="match status" value="1"/>
</dbReference>
<evidence type="ECO:0000256" key="7">
    <source>
        <dbReference type="ARBA" id="ARBA00013152"/>
    </source>
</evidence>
<feature type="binding site" evidence="17">
    <location>
        <begin position="114"/>
        <end position="116"/>
    </location>
    <ligand>
        <name>thiamine diphosphate</name>
        <dbReference type="ChEBI" id="CHEBI:58937"/>
    </ligand>
</feature>
<comment type="cofactor">
    <cofactor evidence="17">
        <name>thiamine diphosphate</name>
        <dbReference type="ChEBI" id="CHEBI:58937"/>
    </cofactor>
    <text evidence="17">Binds 1 thiamine pyrophosphate per subunit. During the reaction, the substrate forms a covalent intermediate with the cofactor.</text>
</comment>
<comment type="cofactor">
    <cofactor evidence="20">
        <name>Mg(2+)</name>
        <dbReference type="ChEBI" id="CHEBI:18420"/>
    </cofactor>
    <cofactor evidence="20">
        <name>Ca(2+)</name>
        <dbReference type="ChEBI" id="CHEBI:29108"/>
    </cofactor>
    <cofactor evidence="20">
        <name>Mn(2+)</name>
        <dbReference type="ChEBI" id="CHEBI:29035"/>
    </cofactor>
    <cofactor evidence="20">
        <name>Co(2+)</name>
        <dbReference type="ChEBI" id="CHEBI:48828"/>
    </cofactor>
    <text evidence="20">Binds 1 Mg(2+) ion per subunit. Can also utilize other divalent metal cations, such as Ca(2+), Mn(2+) and Co(2+).</text>
</comment>
<dbReference type="Proteomes" id="UP000824072">
    <property type="component" value="Unassembled WGS sequence"/>
</dbReference>
<feature type="binding site" evidence="18">
    <location>
        <position position="187"/>
    </location>
    <ligand>
        <name>Mg(2+)</name>
        <dbReference type="ChEBI" id="CHEBI:18420"/>
    </ligand>
</feature>
<evidence type="ECO:0000313" key="23">
    <source>
        <dbReference type="Proteomes" id="UP000824072"/>
    </source>
</evidence>
<feature type="binding site" evidence="16">
    <location>
        <position position="259"/>
    </location>
    <ligand>
        <name>substrate</name>
    </ligand>
</feature>
<evidence type="ECO:0000256" key="19">
    <source>
        <dbReference type="PIRSR" id="PIRSR605478-5"/>
    </source>
</evidence>
<evidence type="ECO:0000256" key="18">
    <source>
        <dbReference type="PIRSR" id="PIRSR605478-4"/>
    </source>
</evidence>
<feature type="binding site" evidence="16">
    <location>
        <position position="353"/>
    </location>
    <ligand>
        <name>substrate</name>
    </ligand>
</feature>
<evidence type="ECO:0000259" key="21">
    <source>
        <dbReference type="SMART" id="SM00861"/>
    </source>
</evidence>
<evidence type="ECO:0000256" key="1">
    <source>
        <dbReference type="ARBA" id="ARBA00001913"/>
    </source>
</evidence>
<comment type="cofactor">
    <cofactor evidence="1">
        <name>Ca(2+)</name>
        <dbReference type="ChEBI" id="CHEBI:29108"/>
    </cofactor>
</comment>
<feature type="binding site" evidence="16">
    <location>
        <position position="465"/>
    </location>
    <ligand>
        <name>substrate</name>
    </ligand>
</feature>
<evidence type="ECO:0000256" key="17">
    <source>
        <dbReference type="PIRSR" id="PIRSR605478-3"/>
    </source>
</evidence>
<dbReference type="PANTHER" id="PTHR43522:SF2">
    <property type="entry name" value="TRANSKETOLASE 1-RELATED"/>
    <property type="match status" value="1"/>
</dbReference>
<feature type="binding site" evidence="17">
    <location>
        <position position="156"/>
    </location>
    <ligand>
        <name>thiamine diphosphate</name>
        <dbReference type="ChEBI" id="CHEBI:58937"/>
    </ligand>
</feature>
<protein>
    <recommendedName>
        <fullName evidence="7 14">Transketolase</fullName>
        <ecNumber evidence="7 14">2.2.1.1</ecNumber>
    </recommendedName>
</protein>
<keyword evidence="10 20" id="KW-0106">Calcium</keyword>
<dbReference type="InterPro" id="IPR005474">
    <property type="entry name" value="Transketolase_N"/>
</dbReference>
<feature type="site" description="Important for catalytic activity" evidence="19">
    <location>
        <position position="26"/>
    </location>
</feature>
<dbReference type="Pfam" id="PF22613">
    <property type="entry name" value="Transketolase_C_1"/>
    <property type="match status" value="1"/>
</dbReference>
<feature type="binding site" evidence="17">
    <location>
        <position position="433"/>
    </location>
    <ligand>
        <name>thiamine diphosphate</name>
        <dbReference type="ChEBI" id="CHEBI:58937"/>
    </ligand>
</feature>
<comment type="function">
    <text evidence="4 20">Catalyzes the transfer of a two-carbon ketol group from a ketose donor to an aldose acceptor, via a covalent intermediate with the cofactor thiamine pyrophosphate.</text>
</comment>
<comment type="similarity">
    <text evidence="5 20">Belongs to the transketolase family.</text>
</comment>
<feature type="binding site" evidence="16">
    <location>
        <position position="457"/>
    </location>
    <ligand>
        <name>substrate</name>
    </ligand>
</feature>
<keyword evidence="9 18" id="KW-0479">Metal-binding</keyword>
<dbReference type="InterPro" id="IPR005475">
    <property type="entry name" value="Transketolase-like_Pyr-bd"/>
</dbReference>
<evidence type="ECO:0000256" key="3">
    <source>
        <dbReference type="ARBA" id="ARBA00001941"/>
    </source>
</evidence>
<feature type="binding site" evidence="16">
    <location>
        <position position="469"/>
    </location>
    <ligand>
        <name>substrate</name>
    </ligand>
</feature>
<feature type="binding site" evidence="17">
    <location>
        <position position="185"/>
    </location>
    <ligand>
        <name>thiamine diphosphate</name>
        <dbReference type="ChEBI" id="CHEBI:58937"/>
    </ligand>
</feature>
<dbReference type="GO" id="GO:0006098">
    <property type="term" value="P:pentose-phosphate shunt"/>
    <property type="evidence" value="ECO:0007669"/>
    <property type="project" value="TreeGrafter"/>
</dbReference>
<proteinExistence type="inferred from homology"/>
<dbReference type="SUPFAM" id="SSF52518">
    <property type="entry name" value="Thiamin diphosphate-binding fold (THDP-binding)"/>
    <property type="match status" value="2"/>
</dbReference>
<feature type="site" description="Important for catalytic activity" evidence="19">
    <location>
        <position position="259"/>
    </location>
</feature>
<dbReference type="Gene3D" id="3.40.50.970">
    <property type="match status" value="2"/>
</dbReference>
<gene>
    <name evidence="22" type="primary">tkt</name>
    <name evidence="22" type="ORF">IAB02_00305</name>
</gene>
<evidence type="ECO:0000256" key="8">
    <source>
        <dbReference type="ARBA" id="ARBA00022679"/>
    </source>
</evidence>
<comment type="cofactor">
    <cofactor evidence="3">
        <name>Co(2+)</name>
        <dbReference type="ChEBI" id="CHEBI:48828"/>
    </cofactor>
</comment>
<name>A0A9D1I998_9FIRM</name>
<evidence type="ECO:0000256" key="2">
    <source>
        <dbReference type="ARBA" id="ARBA00001936"/>
    </source>
</evidence>
<dbReference type="GO" id="GO:0005829">
    <property type="term" value="C:cytosol"/>
    <property type="evidence" value="ECO:0007669"/>
    <property type="project" value="TreeGrafter"/>
</dbReference>
<dbReference type="CDD" id="cd02012">
    <property type="entry name" value="TPP_TK"/>
    <property type="match status" value="1"/>
</dbReference>
<evidence type="ECO:0000256" key="4">
    <source>
        <dbReference type="ARBA" id="ARBA00002931"/>
    </source>
</evidence>
<feature type="binding site" evidence="16">
    <location>
        <position position="380"/>
    </location>
    <ligand>
        <name>substrate</name>
    </ligand>
</feature>
<dbReference type="InterPro" id="IPR029061">
    <property type="entry name" value="THDP-binding"/>
</dbReference>
<dbReference type="GO" id="GO:0004802">
    <property type="term" value="F:transketolase activity"/>
    <property type="evidence" value="ECO:0007669"/>
    <property type="project" value="UniProtKB-UniRule"/>
</dbReference>
<dbReference type="NCBIfam" id="TIGR00232">
    <property type="entry name" value="tktlase_bact"/>
    <property type="match status" value="1"/>
</dbReference>
<dbReference type="PROSITE" id="PS00802">
    <property type="entry name" value="TRANSKETOLASE_2"/>
    <property type="match status" value="1"/>
</dbReference>
<dbReference type="InterPro" id="IPR020826">
    <property type="entry name" value="Transketolase_BS"/>
</dbReference>
<dbReference type="InterPro" id="IPR005478">
    <property type="entry name" value="Transketolase_bac-like"/>
</dbReference>
<feature type="binding site" evidence="16">
    <location>
        <position position="515"/>
    </location>
    <ligand>
        <name>substrate</name>
    </ligand>
</feature>
<reference evidence="22" key="1">
    <citation type="submission" date="2020-10" db="EMBL/GenBank/DDBJ databases">
        <authorList>
            <person name="Gilroy R."/>
        </authorList>
    </citation>
    <scope>NUCLEOTIDE SEQUENCE</scope>
    <source>
        <strain evidence="22">ChiHcec3-11533</strain>
    </source>
</reference>
<comment type="caution">
    <text evidence="22">The sequence shown here is derived from an EMBL/GenBank/DDBJ whole genome shotgun (WGS) entry which is preliminary data.</text>
</comment>
<accession>A0A9D1I998</accession>
<evidence type="ECO:0000313" key="22">
    <source>
        <dbReference type="EMBL" id="HIU32978.1"/>
    </source>
</evidence>
<dbReference type="FunFam" id="3.40.50.920:FF:000003">
    <property type="entry name" value="Transketolase"/>
    <property type="match status" value="1"/>
</dbReference>
<evidence type="ECO:0000256" key="16">
    <source>
        <dbReference type="PIRSR" id="PIRSR605478-2"/>
    </source>
</evidence>
<evidence type="ECO:0000256" key="20">
    <source>
        <dbReference type="RuleBase" id="RU004996"/>
    </source>
</evidence>
<dbReference type="SMART" id="SM00861">
    <property type="entry name" value="Transket_pyr"/>
    <property type="match status" value="1"/>
</dbReference>
<evidence type="ECO:0000256" key="13">
    <source>
        <dbReference type="ARBA" id="ARBA00049473"/>
    </source>
</evidence>
<feature type="binding site" evidence="18">
    <location>
        <position position="185"/>
    </location>
    <ligand>
        <name>Mg(2+)</name>
        <dbReference type="ChEBI" id="CHEBI:18420"/>
    </ligand>
</feature>
<feature type="binding site" evidence="17">
    <location>
        <position position="66"/>
    </location>
    <ligand>
        <name>thiamine diphosphate</name>
        <dbReference type="ChEBI" id="CHEBI:58937"/>
    </ligand>
</feature>
<comment type="cofactor">
    <cofactor evidence="2">
        <name>Mn(2+)</name>
        <dbReference type="ChEBI" id="CHEBI:29035"/>
    </cofactor>
</comment>
<feature type="active site" description="Proton donor" evidence="15">
    <location>
        <position position="407"/>
    </location>
</feature>
<reference evidence="22" key="2">
    <citation type="journal article" date="2021" name="PeerJ">
        <title>Extensive microbial diversity within the chicken gut microbiome revealed by metagenomics and culture.</title>
        <authorList>
            <person name="Gilroy R."/>
            <person name="Ravi A."/>
            <person name="Getino M."/>
            <person name="Pursley I."/>
            <person name="Horton D.L."/>
            <person name="Alikhan N.F."/>
            <person name="Baker D."/>
            <person name="Gharbi K."/>
            <person name="Hall N."/>
            <person name="Watson M."/>
            <person name="Adriaenssens E.M."/>
            <person name="Foster-Nyarko E."/>
            <person name="Jarju S."/>
            <person name="Secka A."/>
            <person name="Antonio M."/>
            <person name="Oren A."/>
            <person name="Chaudhuri R.R."/>
            <person name="La Ragione R."/>
            <person name="Hildebrand F."/>
            <person name="Pallen M.J."/>
        </authorList>
    </citation>
    <scope>NUCLEOTIDE SEQUENCE</scope>
    <source>
        <strain evidence="22">ChiHcec3-11533</strain>
    </source>
</reference>
<dbReference type="InterPro" id="IPR009014">
    <property type="entry name" value="Transketo_C/PFOR_II"/>
</dbReference>
<evidence type="ECO:0000256" key="10">
    <source>
        <dbReference type="ARBA" id="ARBA00022837"/>
    </source>
</evidence>
<organism evidence="22 23">
    <name type="scientific">Candidatus Pullichristensenella excrementigallinarum</name>
    <dbReference type="NCBI Taxonomy" id="2840907"/>
    <lineage>
        <taxon>Bacteria</taxon>
        <taxon>Bacillati</taxon>
        <taxon>Bacillota</taxon>
        <taxon>Clostridia</taxon>
        <taxon>Candidatus Pullichristensenella</taxon>
    </lineage>
</organism>
<comment type="subunit">
    <text evidence="6 20">Homodimer.</text>
</comment>
<dbReference type="FunFam" id="3.40.50.970:FF:000004">
    <property type="entry name" value="Transketolase"/>
    <property type="match status" value="1"/>
</dbReference>
<evidence type="ECO:0000256" key="5">
    <source>
        <dbReference type="ARBA" id="ARBA00007131"/>
    </source>
</evidence>
<feature type="binding site" evidence="16">
    <location>
        <position position="26"/>
    </location>
    <ligand>
        <name>substrate</name>
    </ligand>
</feature>
<dbReference type="Pfam" id="PF00456">
    <property type="entry name" value="Transketolase_N"/>
    <property type="match status" value="1"/>
</dbReference>
<dbReference type="Pfam" id="PF02779">
    <property type="entry name" value="Transket_pyr"/>
    <property type="match status" value="1"/>
</dbReference>
<evidence type="ECO:0000256" key="15">
    <source>
        <dbReference type="PIRSR" id="PIRSR605478-1"/>
    </source>
</evidence>
<dbReference type="FunFam" id="3.40.50.970:FF:000045">
    <property type="entry name" value="Transketolase"/>
    <property type="match status" value="1"/>
</dbReference>
<dbReference type="InterPro" id="IPR049557">
    <property type="entry name" value="Transketolase_CS"/>
</dbReference>
<dbReference type="InterPro" id="IPR033247">
    <property type="entry name" value="Transketolase_fam"/>
</dbReference>
<feature type="domain" description="Transketolase-like pyrimidine-binding" evidence="21">
    <location>
        <begin position="350"/>
        <end position="520"/>
    </location>
</feature>
<dbReference type="EC" id="2.2.1.1" evidence="7 14"/>
<dbReference type="SUPFAM" id="SSF52922">
    <property type="entry name" value="TK C-terminal domain-like"/>
    <property type="match status" value="1"/>
</dbReference>
<dbReference type="InterPro" id="IPR055152">
    <property type="entry name" value="Transketolase-like_C_2"/>
</dbReference>
<feature type="binding site" evidence="17">
    <location>
        <position position="259"/>
    </location>
    <ligand>
        <name>thiamine diphosphate</name>
        <dbReference type="ChEBI" id="CHEBI:58937"/>
    </ligand>
</feature>
<keyword evidence="12 17" id="KW-0786">Thiamine pyrophosphate</keyword>
<sequence length="656" mass="71105">MNNEKMVVNAIRILSAEAVQKAKSGHPGMPMGAAAMAYAVWGREMKHNPKNPKFVDRDRFVLSSGHGSMLLYSLLHLFGYGLTIEDLKQFRQYGSKTPGHPEYKHTVGVETTTGPLGQGIANAVGMAMAEKHLAAKFNREGFPVVDHNTYCILGDGCMMEGISHEACSLAGTLKLNKLIALYDDNEISIEGSTDIAFREDVPARFRAYGWNVIDVANGNCFAQVDAAIKLAKQSDKPNLIVCHTAIGYGSPKAGQASAHGEPLGEENVALTKKALGWPEGEAFFVPDCVYEETAKAAQRGQEAEDRWNNLMAEYAKAYPELKKEWDIWFSEELPVDLINDEAFWAFDGKAATRNSSGVVLNRLAERIPNLFGGSADLAPSNKSNMKGKGDFSDATPEGDNIHFGVREHAMAAICNGIKLHGGLRPYCATFFVFSDYMKNAMRMSSIMDLSIPYILTHDSIGVGEDGPTHQPIEHLAGLRAIPGLTVFRPADSKEVAAGWITAMTGGRPVALVLTRQDLPLYENSGKDALKGGYILSDCEGTPDVLLMASGSEVEQCMGAQELLKAEGIKARVISMPSFELFEAQSDAYKESVMPSAVRARVAIEAAATFGWHKYVGLDGQVIGLDHFGASAPYKLLFQEYGFTAENVAATAKKVLG</sequence>
<dbReference type="AlphaFoldDB" id="A0A9D1I998"/>